<feature type="compositionally biased region" description="Polar residues" evidence="2">
    <location>
        <begin position="207"/>
        <end position="224"/>
    </location>
</feature>
<feature type="region of interest" description="Disordered" evidence="2">
    <location>
        <begin position="512"/>
        <end position="636"/>
    </location>
</feature>
<dbReference type="EMBL" id="MU853413">
    <property type="protein sequence ID" value="KAK4133275.1"/>
    <property type="molecule type" value="Genomic_DNA"/>
</dbReference>
<sequence length="636" mass="67537">MSSVPSPAAGGSYPSQQSGTAPVVSGGAHFPPHIHKPGTPNVISFIPTTPITQSIGAGEVEKDGDSDLDSLFGDDGDDGDDGDAGFETLGAGNSMDGGNDTPPAKKIAHDHSEQPKAGCVDNQAAASGLTFPTVDPNHGGGASTQVNGANYIGTTAHEEFPKNSSTSNAVATATHATYHGMMSKLVASRMAAETSGIDTRLTPDSGKGSNPSDPTRPNASAVNSDQDDVFGVLSSGSIPKANMPSAILFGPDLQKALFTDGEAASNPQLPRSGAGANAPSDAVLQVGNGIQPGHVANTTEEEVIAPTTPQRPPATPPRLVNIAMSPPSPSPIATRGAGHNPSPDKPNTPLADRLRSGFWHLHRKEQQLLHAYRQSYRAWFEFTANAANKAQPDYAQTAATLTSHAIGAQVAWARHGQFSSTWKAENPAVVPIIHNIHEEMKLIKAGEKLRAERAELEHELRDKSDKYRAAELARYDDFVSLLKQSRERELWRGRVEAQKAAQGMIEEGLRRAAEEEEKKREKAEAEAAEKERLEQERLAAEAAEKERRVMEAAENARRAAEAAAAEKERRAMEAAENARRAAEAEAAEQERLASEAAAMERALQEALSQQAMSLDPSALAAPENTGLGDDVQDFQF</sequence>
<dbReference type="Proteomes" id="UP001304895">
    <property type="component" value="Unassembled WGS sequence"/>
</dbReference>
<reference evidence="3" key="1">
    <citation type="journal article" date="2023" name="Mol. Phylogenet. Evol.">
        <title>Genome-scale phylogeny and comparative genomics of the fungal order Sordariales.</title>
        <authorList>
            <person name="Hensen N."/>
            <person name="Bonometti L."/>
            <person name="Westerberg I."/>
            <person name="Brannstrom I.O."/>
            <person name="Guillou S."/>
            <person name="Cros-Aarteil S."/>
            <person name="Calhoun S."/>
            <person name="Haridas S."/>
            <person name="Kuo A."/>
            <person name="Mondo S."/>
            <person name="Pangilinan J."/>
            <person name="Riley R."/>
            <person name="LaButti K."/>
            <person name="Andreopoulos B."/>
            <person name="Lipzen A."/>
            <person name="Chen C."/>
            <person name="Yan M."/>
            <person name="Daum C."/>
            <person name="Ng V."/>
            <person name="Clum A."/>
            <person name="Steindorff A."/>
            <person name="Ohm R.A."/>
            <person name="Martin F."/>
            <person name="Silar P."/>
            <person name="Natvig D.O."/>
            <person name="Lalanne C."/>
            <person name="Gautier V."/>
            <person name="Ament-Velasquez S.L."/>
            <person name="Kruys A."/>
            <person name="Hutchinson M.I."/>
            <person name="Powell A.J."/>
            <person name="Barry K."/>
            <person name="Miller A.N."/>
            <person name="Grigoriev I.V."/>
            <person name="Debuchy R."/>
            <person name="Gladieux P."/>
            <person name="Hiltunen Thoren M."/>
            <person name="Johannesson H."/>
        </authorList>
    </citation>
    <scope>NUCLEOTIDE SEQUENCE</scope>
    <source>
        <strain evidence="3">CBS 123565</strain>
    </source>
</reference>
<evidence type="ECO:0000313" key="3">
    <source>
        <dbReference type="EMBL" id="KAK4133275.1"/>
    </source>
</evidence>
<reference evidence="3" key="2">
    <citation type="submission" date="2023-05" db="EMBL/GenBank/DDBJ databases">
        <authorList>
            <consortium name="Lawrence Berkeley National Laboratory"/>
            <person name="Steindorff A."/>
            <person name="Hensen N."/>
            <person name="Bonometti L."/>
            <person name="Westerberg I."/>
            <person name="Brannstrom I.O."/>
            <person name="Guillou S."/>
            <person name="Cros-Aarteil S."/>
            <person name="Calhoun S."/>
            <person name="Haridas S."/>
            <person name="Kuo A."/>
            <person name="Mondo S."/>
            <person name="Pangilinan J."/>
            <person name="Riley R."/>
            <person name="Labutti K."/>
            <person name="Andreopoulos B."/>
            <person name="Lipzen A."/>
            <person name="Chen C."/>
            <person name="Yanf M."/>
            <person name="Daum C."/>
            <person name="Ng V."/>
            <person name="Clum A."/>
            <person name="Ohm R."/>
            <person name="Martin F."/>
            <person name="Silar P."/>
            <person name="Natvig D."/>
            <person name="Lalanne C."/>
            <person name="Gautier V."/>
            <person name="Ament-Velasquez S.L."/>
            <person name="Kruys A."/>
            <person name="Hutchinson M.I."/>
            <person name="Powell A.J."/>
            <person name="Barry K."/>
            <person name="Miller A.N."/>
            <person name="Grigoriev I.V."/>
            <person name="Debuchy R."/>
            <person name="Gladieux P."/>
            <person name="Thoren M.H."/>
            <person name="Johannesson H."/>
        </authorList>
    </citation>
    <scope>NUCLEOTIDE SEQUENCE</scope>
    <source>
        <strain evidence="3">CBS 123565</strain>
    </source>
</reference>
<evidence type="ECO:0000313" key="4">
    <source>
        <dbReference type="Proteomes" id="UP001304895"/>
    </source>
</evidence>
<proteinExistence type="predicted"/>
<evidence type="ECO:0000256" key="1">
    <source>
        <dbReference type="SAM" id="Coils"/>
    </source>
</evidence>
<feature type="region of interest" description="Disordered" evidence="2">
    <location>
        <begin position="1"/>
        <end position="98"/>
    </location>
</feature>
<feature type="region of interest" description="Disordered" evidence="2">
    <location>
        <begin position="323"/>
        <end position="351"/>
    </location>
</feature>
<feature type="compositionally biased region" description="Basic and acidic residues" evidence="2">
    <location>
        <begin position="512"/>
        <end position="593"/>
    </location>
</feature>
<feature type="coiled-coil region" evidence="1">
    <location>
        <begin position="446"/>
        <end position="473"/>
    </location>
</feature>
<feature type="region of interest" description="Disordered" evidence="2">
    <location>
        <begin position="189"/>
        <end position="227"/>
    </location>
</feature>
<evidence type="ECO:0000256" key="2">
    <source>
        <dbReference type="SAM" id="MobiDB-lite"/>
    </source>
</evidence>
<comment type="caution">
    <text evidence="3">The sequence shown here is derived from an EMBL/GenBank/DDBJ whole genome shotgun (WGS) entry which is preliminary data.</text>
</comment>
<keyword evidence="1" id="KW-0175">Coiled coil</keyword>
<name>A0AAN6UI02_9PEZI</name>
<feature type="compositionally biased region" description="Polar residues" evidence="2">
    <location>
        <begin position="46"/>
        <end position="55"/>
    </location>
</feature>
<accession>A0AAN6UI02</accession>
<organism evidence="3 4">
    <name type="scientific">Trichocladium antarcticum</name>
    <dbReference type="NCBI Taxonomy" id="1450529"/>
    <lineage>
        <taxon>Eukaryota</taxon>
        <taxon>Fungi</taxon>
        <taxon>Dikarya</taxon>
        <taxon>Ascomycota</taxon>
        <taxon>Pezizomycotina</taxon>
        <taxon>Sordariomycetes</taxon>
        <taxon>Sordariomycetidae</taxon>
        <taxon>Sordariales</taxon>
        <taxon>Chaetomiaceae</taxon>
        <taxon>Trichocladium</taxon>
    </lineage>
</organism>
<protein>
    <submittedName>
        <fullName evidence="3">Uncharacterized protein</fullName>
    </submittedName>
</protein>
<feature type="compositionally biased region" description="Acidic residues" evidence="2">
    <location>
        <begin position="66"/>
        <end position="84"/>
    </location>
</feature>
<dbReference type="AlphaFoldDB" id="A0AAN6UI02"/>
<keyword evidence="4" id="KW-1185">Reference proteome</keyword>
<gene>
    <name evidence="3" type="ORF">BT67DRAFT_61205</name>
</gene>